<dbReference type="PANTHER" id="PTHR11601:SF34">
    <property type="entry name" value="CYSTEINE DESULFURASE"/>
    <property type="match status" value="1"/>
</dbReference>
<dbReference type="GO" id="GO:0031071">
    <property type="term" value="F:cysteine desulfurase activity"/>
    <property type="evidence" value="ECO:0007669"/>
    <property type="project" value="UniProtKB-EC"/>
</dbReference>
<dbReference type="InterPro" id="IPR015422">
    <property type="entry name" value="PyrdxlP-dep_Trfase_small"/>
</dbReference>
<evidence type="ECO:0000256" key="2">
    <source>
        <dbReference type="ARBA" id="ARBA00006490"/>
    </source>
</evidence>
<dbReference type="PANTHER" id="PTHR11601">
    <property type="entry name" value="CYSTEINE DESULFURYLASE FAMILY MEMBER"/>
    <property type="match status" value="1"/>
</dbReference>
<keyword evidence="5" id="KW-0663">Pyridoxal phosphate</keyword>
<dbReference type="RefSeq" id="WP_015243881.1">
    <property type="nucleotide sequence ID" value="NC_019892.1"/>
</dbReference>
<dbReference type="PIRSF" id="PIRSF005572">
    <property type="entry name" value="NifS"/>
    <property type="match status" value="1"/>
</dbReference>
<comment type="similarity">
    <text evidence="2">Belongs to the class-V pyridoxal-phosphate-dependent aminotransferase family. NifS/IscS subfamily.</text>
</comment>
<evidence type="ECO:0000256" key="5">
    <source>
        <dbReference type="ARBA" id="ARBA00022898"/>
    </source>
</evidence>
<reference evidence="10 11" key="1">
    <citation type="submission" date="2012-02" db="EMBL/GenBank/DDBJ databases">
        <title>Complete sequence of chromosome of Singulisphaera acidiphila DSM 18658.</title>
        <authorList>
            <consortium name="US DOE Joint Genome Institute (JGI-PGF)"/>
            <person name="Lucas S."/>
            <person name="Copeland A."/>
            <person name="Lapidus A."/>
            <person name="Glavina del Rio T."/>
            <person name="Dalin E."/>
            <person name="Tice H."/>
            <person name="Bruce D."/>
            <person name="Goodwin L."/>
            <person name="Pitluck S."/>
            <person name="Peters L."/>
            <person name="Ovchinnikova G."/>
            <person name="Chertkov O."/>
            <person name="Kyrpides N."/>
            <person name="Mavromatis K."/>
            <person name="Ivanova N."/>
            <person name="Brettin T."/>
            <person name="Detter J.C."/>
            <person name="Han C."/>
            <person name="Larimer F."/>
            <person name="Land M."/>
            <person name="Hauser L."/>
            <person name="Markowitz V."/>
            <person name="Cheng J.-F."/>
            <person name="Hugenholtz P."/>
            <person name="Woyke T."/>
            <person name="Wu D."/>
            <person name="Tindall B."/>
            <person name="Pomrenke H."/>
            <person name="Brambilla E."/>
            <person name="Klenk H.-P."/>
            <person name="Eisen J.A."/>
        </authorList>
    </citation>
    <scope>NUCLEOTIDE SEQUENCE [LARGE SCALE GENOMIC DNA]</scope>
    <source>
        <strain evidence="11">ATCC BAA-1392 / DSM 18658 / VKM B-2454 / MOB10</strain>
    </source>
</reference>
<protein>
    <submittedName>
        <fullName evidence="10">Cysteine desulfurase family protein</fullName>
    </submittedName>
</protein>
<dbReference type="SUPFAM" id="SSF53383">
    <property type="entry name" value="PLP-dependent transferases"/>
    <property type="match status" value="1"/>
</dbReference>
<dbReference type="Proteomes" id="UP000010798">
    <property type="component" value="Chromosome"/>
</dbReference>
<evidence type="ECO:0000313" key="10">
    <source>
        <dbReference type="EMBL" id="AGA24696.1"/>
    </source>
</evidence>
<feature type="domain" description="Aminotransferase class V" evidence="9">
    <location>
        <begin position="5"/>
        <end position="367"/>
    </location>
</feature>
<dbReference type="KEGG" id="saci:Sinac_0245"/>
<dbReference type="GO" id="GO:0046872">
    <property type="term" value="F:metal ion binding"/>
    <property type="evidence" value="ECO:0007669"/>
    <property type="project" value="UniProtKB-KW"/>
</dbReference>
<dbReference type="AlphaFoldDB" id="L0D7R3"/>
<dbReference type="HOGENOM" id="CLU_003433_0_0_0"/>
<evidence type="ECO:0000256" key="7">
    <source>
        <dbReference type="ARBA" id="ARBA00023014"/>
    </source>
</evidence>
<keyword evidence="7" id="KW-0411">Iron-sulfur</keyword>
<evidence type="ECO:0000256" key="8">
    <source>
        <dbReference type="ARBA" id="ARBA00050776"/>
    </source>
</evidence>
<evidence type="ECO:0000256" key="1">
    <source>
        <dbReference type="ARBA" id="ARBA00001933"/>
    </source>
</evidence>
<sequence length="384" mass="40086">MLHPIYLDHNATTAIAPEVLEAMRPYWQSAGNPESRHAFGRAARRGWEEAKESVARILGADPGEVIFTSGGTEANNLAIFGLAGAEGDPGHVVSSPIEHPAIAEPIARLEAAGFAVDRPAVNAEGLADSALMAAPFRAETRLATLMLANNETGAIQPVDCLAALAESRGIPVHTDAVQAVGRIPVDFHALGVATLAASAHKFHGPVGVGLLLVRQGIKLGSRLFGGGQQQGRRPGTVAVPLAVGLAKALECWQAESEARQARWRALRDRLESGLTTALGPERAIRNGPRDDSQRLPQTLNLGFPGLDGDALLMQLDLAGIAASLGSACASGSTRPSPTLVAMRVPDDRLRSSVRFSLGAATTEAEIETALPRIVAVVQRIASAG</sequence>
<evidence type="ECO:0000259" key="9">
    <source>
        <dbReference type="Pfam" id="PF00266"/>
    </source>
</evidence>
<keyword evidence="4" id="KW-0479">Metal-binding</keyword>
<evidence type="ECO:0000313" key="11">
    <source>
        <dbReference type="Proteomes" id="UP000010798"/>
    </source>
</evidence>
<dbReference type="InterPro" id="IPR015424">
    <property type="entry name" value="PyrdxlP-dep_Trfase"/>
</dbReference>
<evidence type="ECO:0000256" key="6">
    <source>
        <dbReference type="ARBA" id="ARBA00023004"/>
    </source>
</evidence>
<dbReference type="STRING" id="886293.Sinac_0245"/>
<dbReference type="Gene3D" id="1.10.260.50">
    <property type="match status" value="1"/>
</dbReference>
<dbReference type="InterPro" id="IPR015421">
    <property type="entry name" value="PyrdxlP-dep_Trfase_major"/>
</dbReference>
<dbReference type="Pfam" id="PF00266">
    <property type="entry name" value="Aminotran_5"/>
    <property type="match status" value="1"/>
</dbReference>
<dbReference type="Gene3D" id="3.90.1150.10">
    <property type="entry name" value="Aspartate Aminotransferase, domain 1"/>
    <property type="match status" value="1"/>
</dbReference>
<dbReference type="EMBL" id="CP003364">
    <property type="protein sequence ID" value="AGA24696.1"/>
    <property type="molecule type" value="Genomic_DNA"/>
</dbReference>
<gene>
    <name evidence="10" type="ordered locus">Sinac_0245</name>
</gene>
<dbReference type="InterPro" id="IPR000192">
    <property type="entry name" value="Aminotrans_V_dom"/>
</dbReference>
<keyword evidence="3" id="KW-0808">Transferase</keyword>
<comment type="catalytic activity">
    <reaction evidence="8">
        <text>(sulfur carrier)-H + L-cysteine = (sulfur carrier)-SH + L-alanine</text>
        <dbReference type="Rhea" id="RHEA:43892"/>
        <dbReference type="Rhea" id="RHEA-COMP:14737"/>
        <dbReference type="Rhea" id="RHEA-COMP:14739"/>
        <dbReference type="ChEBI" id="CHEBI:29917"/>
        <dbReference type="ChEBI" id="CHEBI:35235"/>
        <dbReference type="ChEBI" id="CHEBI:57972"/>
        <dbReference type="ChEBI" id="CHEBI:64428"/>
        <dbReference type="EC" id="2.8.1.7"/>
    </reaction>
</comment>
<keyword evidence="6" id="KW-0408">Iron</keyword>
<dbReference type="InterPro" id="IPR016454">
    <property type="entry name" value="Cysteine_dSase"/>
</dbReference>
<keyword evidence="11" id="KW-1185">Reference proteome</keyword>
<dbReference type="Gene3D" id="3.40.640.10">
    <property type="entry name" value="Type I PLP-dependent aspartate aminotransferase-like (Major domain)"/>
    <property type="match status" value="1"/>
</dbReference>
<evidence type="ECO:0000256" key="3">
    <source>
        <dbReference type="ARBA" id="ARBA00022679"/>
    </source>
</evidence>
<evidence type="ECO:0000256" key="4">
    <source>
        <dbReference type="ARBA" id="ARBA00022723"/>
    </source>
</evidence>
<dbReference type="eggNOG" id="COG1104">
    <property type="taxonomic scope" value="Bacteria"/>
</dbReference>
<dbReference type="GO" id="GO:0051536">
    <property type="term" value="F:iron-sulfur cluster binding"/>
    <property type="evidence" value="ECO:0007669"/>
    <property type="project" value="UniProtKB-KW"/>
</dbReference>
<accession>L0D7R3</accession>
<proteinExistence type="inferred from homology"/>
<comment type="cofactor">
    <cofactor evidence="1">
        <name>pyridoxal 5'-phosphate</name>
        <dbReference type="ChEBI" id="CHEBI:597326"/>
    </cofactor>
</comment>
<organism evidence="10 11">
    <name type="scientific">Singulisphaera acidiphila (strain ATCC BAA-1392 / DSM 18658 / VKM B-2454 / MOB10)</name>
    <dbReference type="NCBI Taxonomy" id="886293"/>
    <lineage>
        <taxon>Bacteria</taxon>
        <taxon>Pseudomonadati</taxon>
        <taxon>Planctomycetota</taxon>
        <taxon>Planctomycetia</taxon>
        <taxon>Isosphaerales</taxon>
        <taxon>Isosphaeraceae</taxon>
        <taxon>Singulisphaera</taxon>
    </lineage>
</organism>
<name>L0D7R3_SINAD</name>